<protein>
    <recommendedName>
        <fullName evidence="6">Peptidyl-prolyl cis-trans isomerase</fullName>
        <ecNumber evidence="6">5.2.1.8</ecNumber>
    </recommendedName>
</protein>
<dbReference type="InterPro" id="IPR000774">
    <property type="entry name" value="PPIase_FKBP_N"/>
</dbReference>
<dbReference type="PANTHER" id="PTHR43811:SF19">
    <property type="entry name" value="39 KDA FK506-BINDING NUCLEAR PROTEIN"/>
    <property type="match status" value="1"/>
</dbReference>
<feature type="domain" description="PPIase FKBP-type" evidence="7">
    <location>
        <begin position="57"/>
        <end position="143"/>
    </location>
</feature>
<comment type="similarity">
    <text evidence="2 6">Belongs to the FKBP-type PPIase family.</text>
</comment>
<dbReference type="InterPro" id="IPR001179">
    <property type="entry name" value="PPIase_FKBP_dom"/>
</dbReference>
<dbReference type="GO" id="GO:0006457">
    <property type="term" value="P:protein folding"/>
    <property type="evidence" value="ECO:0007669"/>
    <property type="project" value="InterPro"/>
</dbReference>
<organism evidence="8 9">
    <name type="scientific">Echinimonas agarilytica</name>
    <dbReference type="NCBI Taxonomy" id="1215918"/>
    <lineage>
        <taxon>Bacteria</taxon>
        <taxon>Pseudomonadati</taxon>
        <taxon>Pseudomonadota</taxon>
        <taxon>Gammaproteobacteria</taxon>
        <taxon>Alteromonadales</taxon>
        <taxon>Echinimonadaceae</taxon>
        <taxon>Echinimonas</taxon>
    </lineage>
</organism>
<dbReference type="Proteomes" id="UP001165393">
    <property type="component" value="Unassembled WGS sequence"/>
</dbReference>
<dbReference type="Gene3D" id="3.10.50.40">
    <property type="match status" value="1"/>
</dbReference>
<dbReference type="Pfam" id="PF00254">
    <property type="entry name" value="FKBP_C"/>
    <property type="match status" value="1"/>
</dbReference>
<accession>A0AA41W5D3</accession>
<evidence type="ECO:0000256" key="6">
    <source>
        <dbReference type="RuleBase" id="RU003915"/>
    </source>
</evidence>
<dbReference type="PROSITE" id="PS50059">
    <property type="entry name" value="FKBP_PPIASE"/>
    <property type="match status" value="1"/>
</dbReference>
<reference evidence="8 9" key="1">
    <citation type="journal article" date="2013" name="Antonie Van Leeuwenhoek">
        <title>Echinimonas agarilytica gen. nov., sp. nov., a new gammaproteobacterium isolated from the sea urchin Strongylocentrotus intermedius.</title>
        <authorList>
            <person name="Nedashkovskaya O.I."/>
            <person name="Stenkova A.M."/>
            <person name="Zhukova N.V."/>
            <person name="Van Trappen S."/>
            <person name="Lee J.S."/>
            <person name="Kim S.B."/>
        </authorList>
    </citation>
    <scope>NUCLEOTIDE SEQUENCE [LARGE SCALE GENOMIC DNA]</scope>
    <source>
        <strain evidence="8 9">KMM 6351</strain>
    </source>
</reference>
<dbReference type="EMBL" id="JAMQGP010000002">
    <property type="protein sequence ID" value="MCM2679155.1"/>
    <property type="molecule type" value="Genomic_DNA"/>
</dbReference>
<keyword evidence="3 5" id="KW-0697">Rotamase</keyword>
<dbReference type="InterPro" id="IPR046357">
    <property type="entry name" value="PPIase_dom_sf"/>
</dbReference>
<dbReference type="RefSeq" id="WP_251260516.1">
    <property type="nucleotide sequence ID" value="NZ_JAMQGP010000002.1"/>
</dbReference>
<evidence type="ECO:0000256" key="3">
    <source>
        <dbReference type="ARBA" id="ARBA00023110"/>
    </source>
</evidence>
<evidence type="ECO:0000259" key="7">
    <source>
        <dbReference type="PROSITE" id="PS50059"/>
    </source>
</evidence>
<comment type="catalytic activity">
    <reaction evidence="1 5 6">
        <text>[protein]-peptidylproline (omega=180) = [protein]-peptidylproline (omega=0)</text>
        <dbReference type="Rhea" id="RHEA:16237"/>
        <dbReference type="Rhea" id="RHEA-COMP:10747"/>
        <dbReference type="Rhea" id="RHEA-COMP:10748"/>
        <dbReference type="ChEBI" id="CHEBI:83833"/>
        <dbReference type="ChEBI" id="CHEBI:83834"/>
        <dbReference type="EC" id="5.2.1.8"/>
    </reaction>
</comment>
<name>A0AA41W5D3_9GAMM</name>
<dbReference type="GO" id="GO:0003755">
    <property type="term" value="F:peptidyl-prolyl cis-trans isomerase activity"/>
    <property type="evidence" value="ECO:0007669"/>
    <property type="project" value="UniProtKB-UniRule"/>
</dbReference>
<evidence type="ECO:0000313" key="9">
    <source>
        <dbReference type="Proteomes" id="UP001165393"/>
    </source>
</evidence>
<keyword evidence="9" id="KW-1185">Reference proteome</keyword>
<dbReference type="AlphaFoldDB" id="A0AA41W5D3"/>
<keyword evidence="4 5" id="KW-0413">Isomerase</keyword>
<evidence type="ECO:0000256" key="4">
    <source>
        <dbReference type="ARBA" id="ARBA00023235"/>
    </source>
</evidence>
<dbReference type="Pfam" id="PF01346">
    <property type="entry name" value="FKBP_N"/>
    <property type="match status" value="1"/>
</dbReference>
<gene>
    <name evidence="8" type="ORF">NAF29_05620</name>
</gene>
<comment type="caution">
    <text evidence="8">The sequence shown here is derived from an EMBL/GenBank/DDBJ whole genome shotgun (WGS) entry which is preliminary data.</text>
</comment>
<evidence type="ECO:0000256" key="1">
    <source>
        <dbReference type="ARBA" id="ARBA00000971"/>
    </source>
</evidence>
<sequence>MARNKPRKTAKGSTGKNKNLSQDYMAKYGNKAGVLETNSGLMYRIIDDAEGASPTEFDKVKLHQRIWLADGSVIDDTYKSGFAEEFSVSEAIEGLQEGLQMMPLGARYEFVIPAELAWGRKGNGSKIGPNAVMIMDVRLLEIR</sequence>
<evidence type="ECO:0000313" key="8">
    <source>
        <dbReference type="EMBL" id="MCM2679155.1"/>
    </source>
</evidence>
<evidence type="ECO:0000256" key="5">
    <source>
        <dbReference type="PROSITE-ProRule" id="PRU00277"/>
    </source>
</evidence>
<proteinExistence type="inferred from homology"/>
<dbReference type="EC" id="5.2.1.8" evidence="6"/>
<dbReference type="PANTHER" id="PTHR43811">
    <property type="entry name" value="FKBP-TYPE PEPTIDYL-PROLYL CIS-TRANS ISOMERASE FKPA"/>
    <property type="match status" value="1"/>
</dbReference>
<dbReference type="SUPFAM" id="SSF54534">
    <property type="entry name" value="FKBP-like"/>
    <property type="match status" value="1"/>
</dbReference>
<evidence type="ECO:0000256" key="2">
    <source>
        <dbReference type="ARBA" id="ARBA00006577"/>
    </source>
</evidence>